<evidence type="ECO:0000259" key="12">
    <source>
        <dbReference type="Pfam" id="PF02782"/>
    </source>
</evidence>
<keyword evidence="2 8" id="KW-0859">Xylose metabolism</keyword>
<dbReference type="InterPro" id="IPR050406">
    <property type="entry name" value="FGGY_Carb_Kinase"/>
</dbReference>
<evidence type="ECO:0000256" key="7">
    <source>
        <dbReference type="ARBA" id="ARBA00023277"/>
    </source>
</evidence>
<comment type="caution">
    <text evidence="13">The sequence shown here is derived from an EMBL/GenBank/DDBJ whole genome shotgun (WGS) entry which is preliminary data.</text>
</comment>
<gene>
    <name evidence="8 10 13" type="primary">xylB</name>
    <name evidence="13" type="ORF">FEE96_13140</name>
</gene>
<dbReference type="NCBIfam" id="TIGR01312">
    <property type="entry name" value="XylB"/>
    <property type="match status" value="1"/>
</dbReference>
<name>A0ABY2UTQ3_9RHOB</name>
<dbReference type="PANTHER" id="PTHR43095">
    <property type="entry name" value="SUGAR KINASE"/>
    <property type="match status" value="1"/>
</dbReference>
<dbReference type="PIRSF" id="PIRSF000538">
    <property type="entry name" value="GlpK"/>
    <property type="match status" value="1"/>
</dbReference>
<feature type="binding site" evidence="8">
    <location>
        <begin position="79"/>
        <end position="80"/>
    </location>
    <ligand>
        <name>substrate</name>
    </ligand>
</feature>
<feature type="domain" description="Carbohydrate kinase FGGY N-terminal" evidence="11">
    <location>
        <begin position="1"/>
        <end position="242"/>
    </location>
</feature>
<evidence type="ECO:0000256" key="3">
    <source>
        <dbReference type="ARBA" id="ARBA00022679"/>
    </source>
</evidence>
<feature type="domain" description="Carbohydrate kinase FGGY C-terminal" evidence="12">
    <location>
        <begin position="252"/>
        <end position="436"/>
    </location>
</feature>
<dbReference type="PROSITE" id="PS00445">
    <property type="entry name" value="FGGY_KINASES_2"/>
    <property type="match status" value="1"/>
</dbReference>
<dbReference type="InterPro" id="IPR018483">
    <property type="entry name" value="Carb_kinase_FGGY_CS"/>
</dbReference>
<evidence type="ECO:0000256" key="4">
    <source>
        <dbReference type="ARBA" id="ARBA00022741"/>
    </source>
</evidence>
<dbReference type="GO" id="GO:0004856">
    <property type="term" value="F:D-xylulokinase activity"/>
    <property type="evidence" value="ECO:0007669"/>
    <property type="project" value="UniProtKB-EC"/>
</dbReference>
<comment type="catalytic activity">
    <reaction evidence="8 10">
        <text>D-xylulose + ATP = D-xylulose 5-phosphate + ADP + H(+)</text>
        <dbReference type="Rhea" id="RHEA:10964"/>
        <dbReference type="ChEBI" id="CHEBI:15378"/>
        <dbReference type="ChEBI" id="CHEBI:17140"/>
        <dbReference type="ChEBI" id="CHEBI:30616"/>
        <dbReference type="ChEBI" id="CHEBI:57737"/>
        <dbReference type="ChEBI" id="CHEBI:456216"/>
        <dbReference type="EC" id="2.7.1.17"/>
    </reaction>
</comment>
<evidence type="ECO:0000256" key="9">
    <source>
        <dbReference type="RuleBase" id="RU003733"/>
    </source>
</evidence>
<dbReference type="EMBL" id="VAUA01000006">
    <property type="protein sequence ID" value="TLP62680.1"/>
    <property type="molecule type" value="Genomic_DNA"/>
</dbReference>
<keyword evidence="14" id="KW-1185">Reference proteome</keyword>
<dbReference type="InterPro" id="IPR006000">
    <property type="entry name" value="Xylulokinase"/>
</dbReference>
<dbReference type="Pfam" id="PF02782">
    <property type="entry name" value="FGGY_C"/>
    <property type="match status" value="1"/>
</dbReference>
<keyword evidence="3 8" id="KW-0808">Transferase</keyword>
<comment type="function">
    <text evidence="8">Catalyzes the phosphorylation of D-xylulose to D-xylulose 5-phosphate.</text>
</comment>
<comment type="similarity">
    <text evidence="1 8 9">Belongs to the FGGY kinase family.</text>
</comment>
<sequence>MYIGLDLGTSGLRALLSDVGGAIVATADAAYSVANPHSGWSEQDPTDWVDACKTVMAQLRTDYPAEFSAVRGIGLSGHMHGATLLNAQGQVLRPCILWNDTRAAVQATVLDETPNVRNLSGNIVFPGFTAPKLTWVEENEPEIFAKVAKVLLPKDYLRLWLTGEYVSDMSDSAGTSWLDVGKRDWSDDLLAAGHMRRDQMPRLVEGSEISGNLREKLRADWEIPGPVVVAGGGGDNAVAACGVGCFQDGDGFVSLGTSGVLLAAKNSFAPDPASAVHTFCHAVPDTWYQMGVILAATDCLNWLSRILGRSPAELAGKLDGAISGPSKTLFLPYLSGERTPHNDSTVRGSFVGLDVATSPEDLTRAVMEGVSFALRDNLDALRATGTCLSRVLAIGGGTKSRFWLETLATTLNLPLDLPEKGDFGAALGAARLAIAADTNADLSTIMNRPKVAETVEPRIDLVDRYSETHARYRALYPNLKVALS</sequence>
<organism evidence="13 14">
    <name type="scientific">Parasedimentitalea maritima</name>
    <dbReference type="NCBI Taxonomy" id="2578117"/>
    <lineage>
        <taxon>Bacteria</taxon>
        <taxon>Pseudomonadati</taxon>
        <taxon>Pseudomonadota</taxon>
        <taxon>Alphaproteobacteria</taxon>
        <taxon>Rhodobacterales</taxon>
        <taxon>Paracoccaceae</taxon>
        <taxon>Parasedimentitalea</taxon>
    </lineage>
</organism>
<reference evidence="13 14" key="1">
    <citation type="submission" date="2019-05" db="EMBL/GenBank/DDBJ databases">
        <title>Draft genome sequence of Pelagicola sp. DSW4-44.</title>
        <authorList>
            <person name="Oh J."/>
        </authorList>
    </citation>
    <scope>NUCLEOTIDE SEQUENCE [LARGE SCALE GENOMIC DNA]</scope>
    <source>
        <strain evidence="13 14">DSW4-44</strain>
    </source>
</reference>
<protein>
    <recommendedName>
        <fullName evidence="8 10">Xylulose kinase</fullName>
        <shortName evidence="8 10">Xylulokinase</shortName>
        <ecNumber evidence="8 10">2.7.1.17</ecNumber>
    </recommendedName>
</protein>
<dbReference type="PANTHER" id="PTHR43095:SF6">
    <property type="entry name" value="XYLULOSE KINASE"/>
    <property type="match status" value="1"/>
</dbReference>
<evidence type="ECO:0000256" key="2">
    <source>
        <dbReference type="ARBA" id="ARBA00022629"/>
    </source>
</evidence>
<feature type="active site" description="Proton acceptor" evidence="8">
    <location>
        <position position="235"/>
    </location>
</feature>
<keyword evidence="4 8" id="KW-0547">Nucleotide-binding</keyword>
<evidence type="ECO:0000256" key="6">
    <source>
        <dbReference type="ARBA" id="ARBA00022840"/>
    </source>
</evidence>
<evidence type="ECO:0000256" key="10">
    <source>
        <dbReference type="RuleBase" id="RU364073"/>
    </source>
</evidence>
<dbReference type="RefSeq" id="WP_138163550.1">
    <property type="nucleotide sequence ID" value="NZ_VAUA01000006.1"/>
</dbReference>
<dbReference type="Proteomes" id="UP000305041">
    <property type="component" value="Unassembled WGS sequence"/>
</dbReference>
<dbReference type="EC" id="2.7.1.17" evidence="8 10"/>
<keyword evidence="7 8" id="KW-0119">Carbohydrate metabolism</keyword>
<evidence type="ECO:0000259" key="11">
    <source>
        <dbReference type="Pfam" id="PF00370"/>
    </source>
</evidence>
<dbReference type="HAMAP" id="MF_02220">
    <property type="entry name" value="XylB"/>
    <property type="match status" value="1"/>
</dbReference>
<dbReference type="Pfam" id="PF00370">
    <property type="entry name" value="FGGY_N"/>
    <property type="match status" value="1"/>
</dbReference>
<evidence type="ECO:0000256" key="1">
    <source>
        <dbReference type="ARBA" id="ARBA00009156"/>
    </source>
</evidence>
<evidence type="ECO:0000256" key="8">
    <source>
        <dbReference type="HAMAP-Rule" id="MF_02220"/>
    </source>
</evidence>
<dbReference type="InterPro" id="IPR000577">
    <property type="entry name" value="Carb_kinase_FGGY"/>
</dbReference>
<evidence type="ECO:0000256" key="5">
    <source>
        <dbReference type="ARBA" id="ARBA00022777"/>
    </source>
</evidence>
<accession>A0ABY2UTQ3</accession>
<proteinExistence type="inferred from homology"/>
<keyword evidence="5 8" id="KW-0418">Kinase</keyword>
<dbReference type="InterPro" id="IPR018484">
    <property type="entry name" value="FGGY_N"/>
</dbReference>
<keyword evidence="6 8" id="KW-0067">ATP-binding</keyword>
<dbReference type="CDD" id="cd07808">
    <property type="entry name" value="ASKHA_NBD_FGGY_EcXK-like"/>
    <property type="match status" value="1"/>
</dbReference>
<dbReference type="InterPro" id="IPR043129">
    <property type="entry name" value="ATPase_NBD"/>
</dbReference>
<evidence type="ECO:0000313" key="13">
    <source>
        <dbReference type="EMBL" id="TLP62680.1"/>
    </source>
</evidence>
<dbReference type="SUPFAM" id="SSF53067">
    <property type="entry name" value="Actin-like ATPase domain"/>
    <property type="match status" value="2"/>
</dbReference>
<evidence type="ECO:0000313" key="14">
    <source>
        <dbReference type="Proteomes" id="UP000305041"/>
    </source>
</evidence>
<feature type="site" description="Important for activity" evidence="8">
    <location>
        <position position="6"/>
    </location>
</feature>
<dbReference type="InterPro" id="IPR018485">
    <property type="entry name" value="FGGY_C"/>
</dbReference>
<dbReference type="Gene3D" id="3.30.420.40">
    <property type="match status" value="2"/>
</dbReference>